<evidence type="ECO:0000313" key="1">
    <source>
        <dbReference type="EMBL" id="PKI61940.1"/>
    </source>
</evidence>
<sequence>MSKGKKLICWHCDEEGHLRRYKYRVQDGIMKVSKGAIVVMKAMLLEGLYVLQSKVGSTLAIKWTLEEKYLDVLEHERVNQCKECTMVGKSSKSLARRYVAFDETTLTKQCKSASQVKVELCGNMTS</sequence>
<accession>A0A2I0K1G0</accession>
<organism evidence="1 2">
    <name type="scientific">Punica granatum</name>
    <name type="common">Pomegranate</name>
    <dbReference type="NCBI Taxonomy" id="22663"/>
    <lineage>
        <taxon>Eukaryota</taxon>
        <taxon>Viridiplantae</taxon>
        <taxon>Streptophyta</taxon>
        <taxon>Embryophyta</taxon>
        <taxon>Tracheophyta</taxon>
        <taxon>Spermatophyta</taxon>
        <taxon>Magnoliopsida</taxon>
        <taxon>eudicotyledons</taxon>
        <taxon>Gunneridae</taxon>
        <taxon>Pentapetalae</taxon>
        <taxon>rosids</taxon>
        <taxon>malvids</taxon>
        <taxon>Myrtales</taxon>
        <taxon>Lythraceae</taxon>
        <taxon>Punica</taxon>
    </lineage>
</organism>
<dbReference type="EMBL" id="PGOL01000993">
    <property type="protein sequence ID" value="PKI61940.1"/>
    <property type="molecule type" value="Genomic_DNA"/>
</dbReference>
<protein>
    <submittedName>
        <fullName evidence="1">Uncharacterized protein</fullName>
    </submittedName>
</protein>
<reference evidence="1 2" key="1">
    <citation type="submission" date="2017-11" db="EMBL/GenBank/DDBJ databases">
        <title>De-novo sequencing of pomegranate (Punica granatum L.) genome.</title>
        <authorList>
            <person name="Akparov Z."/>
            <person name="Amiraslanov A."/>
            <person name="Hajiyeva S."/>
            <person name="Abbasov M."/>
            <person name="Kaur K."/>
            <person name="Hamwieh A."/>
            <person name="Solovyev V."/>
            <person name="Salamov A."/>
            <person name="Braich B."/>
            <person name="Kosarev P."/>
            <person name="Mahmoud A."/>
            <person name="Hajiyev E."/>
            <person name="Babayeva S."/>
            <person name="Izzatullayeva V."/>
            <person name="Mammadov A."/>
            <person name="Mammadov A."/>
            <person name="Sharifova S."/>
            <person name="Ojaghi J."/>
            <person name="Eynullazada K."/>
            <person name="Bayramov B."/>
            <person name="Abdulazimova A."/>
            <person name="Shahmuradov I."/>
        </authorList>
    </citation>
    <scope>NUCLEOTIDE SEQUENCE [LARGE SCALE GENOMIC DNA]</scope>
    <source>
        <strain evidence="2">cv. AG2017</strain>
        <tissue evidence="1">Leaf</tissue>
    </source>
</reference>
<dbReference type="AlphaFoldDB" id="A0A2I0K1G0"/>
<gene>
    <name evidence="1" type="ORF">CRG98_017666</name>
</gene>
<dbReference type="Proteomes" id="UP000233551">
    <property type="component" value="Unassembled WGS sequence"/>
</dbReference>
<proteinExistence type="predicted"/>
<evidence type="ECO:0000313" key="2">
    <source>
        <dbReference type="Proteomes" id="UP000233551"/>
    </source>
</evidence>
<keyword evidence="2" id="KW-1185">Reference proteome</keyword>
<name>A0A2I0K1G0_PUNGR</name>
<comment type="caution">
    <text evidence="1">The sequence shown here is derived from an EMBL/GenBank/DDBJ whole genome shotgun (WGS) entry which is preliminary data.</text>
</comment>